<keyword evidence="1" id="KW-0812">Transmembrane</keyword>
<reference evidence="2 4" key="1">
    <citation type="submission" date="2018-10" db="EMBL/GenBank/DDBJ databases">
        <title>Co-occurring genomic capacity for anaerobic methane metabolism and dissimilatory sulfite reduction discovered in the Korarchaeota.</title>
        <authorList>
            <person name="Mckay L.J."/>
            <person name="Dlakic M."/>
            <person name="Fields M.W."/>
            <person name="Delmont T.O."/>
            <person name="Eren A.M."/>
            <person name="Jay Z.J."/>
            <person name="Klingelsmith K.B."/>
            <person name="Rusch D.B."/>
            <person name="Inskeep W.P."/>
        </authorList>
    </citation>
    <scope>NUCLEOTIDE SEQUENCE [LARGE SCALE GENOMIC DNA]</scope>
    <source>
        <strain evidence="2 4">MDKW</strain>
    </source>
</reference>
<feature type="transmembrane region" description="Helical" evidence="1">
    <location>
        <begin position="12"/>
        <end position="33"/>
    </location>
</feature>
<keyword evidence="1" id="KW-0472">Membrane</keyword>
<keyword evidence="4" id="KW-1185">Reference proteome</keyword>
<dbReference type="AlphaFoldDB" id="A0A429GK29"/>
<proteinExistence type="predicted"/>
<feature type="transmembrane region" description="Helical" evidence="1">
    <location>
        <begin position="45"/>
        <end position="62"/>
    </location>
</feature>
<dbReference type="EMBL" id="RCOS01000099">
    <property type="protein sequence ID" value="RSN74185.1"/>
    <property type="molecule type" value="Genomic_DNA"/>
</dbReference>
<dbReference type="EMBL" id="RXII01000068">
    <property type="protein sequence ID" value="RZN61765.1"/>
    <property type="molecule type" value="Genomic_DNA"/>
</dbReference>
<organism evidence="2 4">
    <name type="scientific">Candidatus Methanodesulfokora washburnensis</name>
    <dbReference type="NCBI Taxonomy" id="2478471"/>
    <lineage>
        <taxon>Archaea</taxon>
        <taxon>Thermoproteota</taxon>
        <taxon>Candidatus Korarchaeia</taxon>
        <taxon>Candidatus Korarchaeia incertae sedis</taxon>
        <taxon>Candidatus Methanodesulfokora</taxon>
    </lineage>
</organism>
<reference evidence="3 5" key="2">
    <citation type="journal article" date="2019" name="Nat. Microbiol.">
        <title>Wide diversity of methane and short-chain alkane metabolisms in uncultured archaea.</title>
        <authorList>
            <person name="Borrel G."/>
            <person name="Adam P.S."/>
            <person name="McKay L.J."/>
            <person name="Chen L.X."/>
            <person name="Sierra-Garcia I.N."/>
            <person name="Sieber C.M."/>
            <person name="Letourneur Q."/>
            <person name="Ghozlane A."/>
            <person name="Andersen G.L."/>
            <person name="Li W.J."/>
            <person name="Hallam S.J."/>
            <person name="Muyzer G."/>
            <person name="de Oliveira V.M."/>
            <person name="Inskeep W.P."/>
            <person name="Banfield J.F."/>
            <person name="Gribaldo S."/>
        </authorList>
    </citation>
    <scope>NUCLEOTIDE SEQUENCE [LARGE SCALE GENOMIC DNA]</scope>
    <source>
        <strain evidence="3">NM4</strain>
    </source>
</reference>
<evidence type="ECO:0000313" key="3">
    <source>
        <dbReference type="EMBL" id="RZN61765.1"/>
    </source>
</evidence>
<dbReference type="RefSeq" id="WP_125671580.1">
    <property type="nucleotide sequence ID" value="NZ_RCOS01000099.1"/>
</dbReference>
<dbReference type="Proteomes" id="UP000316217">
    <property type="component" value="Unassembled WGS sequence"/>
</dbReference>
<evidence type="ECO:0000313" key="4">
    <source>
        <dbReference type="Proteomes" id="UP000277582"/>
    </source>
</evidence>
<evidence type="ECO:0000256" key="1">
    <source>
        <dbReference type="SAM" id="Phobius"/>
    </source>
</evidence>
<evidence type="ECO:0000313" key="5">
    <source>
        <dbReference type="Proteomes" id="UP000316217"/>
    </source>
</evidence>
<keyword evidence="1" id="KW-1133">Transmembrane helix</keyword>
<dbReference type="Proteomes" id="UP000277582">
    <property type="component" value="Unassembled WGS sequence"/>
</dbReference>
<accession>A0A429GK29</accession>
<sequence>MSEEKHGESYMIVFFFIISISVLLGVVLIWVGLQGASSGSLNSMIQFLLGITTIAVAAKMMSDLMETKKKEKEHKYDIVTVLQCRSCGTKMERPTRDGEYVGMVAGEKCQKCGANSMIIRFIYCKTPLEQSVD</sequence>
<protein>
    <submittedName>
        <fullName evidence="2">Uncharacterized protein</fullName>
    </submittedName>
</protein>
<comment type="caution">
    <text evidence="2">The sequence shown here is derived from an EMBL/GenBank/DDBJ whole genome shotgun (WGS) entry which is preliminary data.</text>
</comment>
<evidence type="ECO:0000313" key="2">
    <source>
        <dbReference type="EMBL" id="RSN74185.1"/>
    </source>
</evidence>
<gene>
    <name evidence="2" type="ORF">D6D85_08565</name>
    <name evidence="3" type="ORF">EF810_04385</name>
</gene>
<name>A0A429GK29_9CREN</name>